<dbReference type="EMBL" id="JACNEP010000004">
    <property type="protein sequence ID" value="MBC3765561.1"/>
    <property type="molecule type" value="Genomic_DNA"/>
</dbReference>
<evidence type="ECO:0000256" key="3">
    <source>
        <dbReference type="ARBA" id="ARBA00038502"/>
    </source>
</evidence>
<evidence type="ECO:0000256" key="2">
    <source>
        <dbReference type="ARBA" id="ARBA00023315"/>
    </source>
</evidence>
<proteinExistence type="inferred from homology"/>
<dbReference type="Proteomes" id="UP000601768">
    <property type="component" value="Unassembled WGS sequence"/>
</dbReference>
<comment type="similarity">
    <text evidence="3">Belongs to the acetyltransferase family. RimJ subfamily.</text>
</comment>
<dbReference type="RefSeq" id="WP_186506033.1">
    <property type="nucleotide sequence ID" value="NZ_JACNEP010000004.1"/>
</dbReference>
<name>A0A8J6M3Q5_9ALTE</name>
<sequence>MTAPLLNPVIKLLDLSDYRAFFDLIDSNRDRLLDFFAGTCKRTNSLEDTEQYCVEIKYKIQQQSYFPFMLQRPDSGEFIGFIDIKNIDWHTNTAEVGYFIDGKAEGAGLMVQAVQQVFLWLSQHTSLKHIYCRIHESNQRSLALAQKLGFKFECILPGSYVNSRGETIDLNKFITHLKEG</sequence>
<reference evidence="5" key="1">
    <citation type="journal article" date="2018" name="Int. J. Syst. Evol. Microbiol.">
        <title>Neptunicella marina gen. nov., sp. nov., isolated from surface seawater.</title>
        <authorList>
            <person name="Liu X."/>
            <person name="Lai Q."/>
            <person name="Du Y."/>
            <person name="Zhang X."/>
            <person name="Liu Z."/>
            <person name="Sun F."/>
            <person name="Shao Z."/>
        </authorList>
    </citation>
    <scope>NUCLEOTIDE SEQUENCE</scope>
    <source>
        <strain evidence="5">S27-2</strain>
    </source>
</reference>
<dbReference type="SUPFAM" id="SSF55729">
    <property type="entry name" value="Acyl-CoA N-acyltransferases (Nat)"/>
    <property type="match status" value="1"/>
</dbReference>
<dbReference type="PANTHER" id="PTHR43792">
    <property type="entry name" value="GNAT FAMILY, PUTATIVE (AFU_ORTHOLOGUE AFUA_3G00765)-RELATED-RELATED"/>
    <property type="match status" value="1"/>
</dbReference>
<protein>
    <submittedName>
        <fullName evidence="5">GNAT family N-acetyltransferase</fullName>
    </submittedName>
</protein>
<dbReference type="InterPro" id="IPR051531">
    <property type="entry name" value="N-acetyltransferase"/>
</dbReference>
<dbReference type="Gene3D" id="3.40.630.30">
    <property type="match status" value="1"/>
</dbReference>
<keyword evidence="2" id="KW-0012">Acyltransferase</keyword>
<comment type="caution">
    <text evidence="5">The sequence shown here is derived from an EMBL/GenBank/DDBJ whole genome shotgun (WGS) entry which is preliminary data.</text>
</comment>
<dbReference type="AlphaFoldDB" id="A0A8J6M3Q5"/>
<gene>
    <name evidence="5" type="ORF">H8B19_06710</name>
</gene>
<organism evidence="5 6">
    <name type="scientific">Neptunicella marina</name>
    <dbReference type="NCBI Taxonomy" id="2125989"/>
    <lineage>
        <taxon>Bacteria</taxon>
        <taxon>Pseudomonadati</taxon>
        <taxon>Pseudomonadota</taxon>
        <taxon>Gammaproteobacteria</taxon>
        <taxon>Alteromonadales</taxon>
        <taxon>Alteromonadaceae</taxon>
        <taxon>Neptunicella</taxon>
    </lineage>
</organism>
<evidence type="ECO:0000259" key="4">
    <source>
        <dbReference type="PROSITE" id="PS51186"/>
    </source>
</evidence>
<feature type="domain" description="N-acetyltransferase" evidence="4">
    <location>
        <begin position="8"/>
        <end position="175"/>
    </location>
</feature>
<dbReference type="PANTHER" id="PTHR43792:SF8">
    <property type="entry name" value="[RIBOSOMAL PROTEIN US5]-ALANINE N-ACETYLTRANSFERASE"/>
    <property type="match status" value="1"/>
</dbReference>
<reference evidence="5" key="2">
    <citation type="submission" date="2020-08" db="EMBL/GenBank/DDBJ databases">
        <authorList>
            <person name="Lai Q."/>
        </authorList>
    </citation>
    <scope>NUCLEOTIDE SEQUENCE</scope>
    <source>
        <strain evidence="5">S27-2</strain>
    </source>
</reference>
<dbReference type="GO" id="GO:0016747">
    <property type="term" value="F:acyltransferase activity, transferring groups other than amino-acyl groups"/>
    <property type="evidence" value="ECO:0007669"/>
    <property type="project" value="InterPro"/>
</dbReference>
<evidence type="ECO:0000313" key="6">
    <source>
        <dbReference type="Proteomes" id="UP000601768"/>
    </source>
</evidence>
<dbReference type="PROSITE" id="PS51186">
    <property type="entry name" value="GNAT"/>
    <property type="match status" value="1"/>
</dbReference>
<accession>A0A8J6M3Q5</accession>
<evidence type="ECO:0000313" key="5">
    <source>
        <dbReference type="EMBL" id="MBC3765561.1"/>
    </source>
</evidence>
<keyword evidence="6" id="KW-1185">Reference proteome</keyword>
<dbReference type="InterPro" id="IPR016181">
    <property type="entry name" value="Acyl_CoA_acyltransferase"/>
</dbReference>
<evidence type="ECO:0000256" key="1">
    <source>
        <dbReference type="ARBA" id="ARBA00022679"/>
    </source>
</evidence>
<dbReference type="Pfam" id="PF13302">
    <property type="entry name" value="Acetyltransf_3"/>
    <property type="match status" value="1"/>
</dbReference>
<keyword evidence="1" id="KW-0808">Transferase</keyword>
<dbReference type="InterPro" id="IPR000182">
    <property type="entry name" value="GNAT_dom"/>
</dbReference>